<dbReference type="Proteomes" id="UP001141327">
    <property type="component" value="Unassembled WGS sequence"/>
</dbReference>
<dbReference type="Gene3D" id="3.40.50.1110">
    <property type="entry name" value="SGNH hydrolase"/>
    <property type="match status" value="1"/>
</dbReference>
<dbReference type="PROSITE" id="PS51419">
    <property type="entry name" value="RAB"/>
    <property type="match status" value="1"/>
</dbReference>
<reference evidence="1" key="1">
    <citation type="journal article" date="2022" name="bioRxiv">
        <title>Genomics of Preaxostyla Flagellates Illuminates Evolutionary Transitions and the Path Towards Mitochondrial Loss.</title>
        <authorList>
            <person name="Novak L.V.F."/>
            <person name="Treitli S.C."/>
            <person name="Pyrih J."/>
            <person name="Halakuc P."/>
            <person name="Pipaliya S.V."/>
            <person name="Vacek V."/>
            <person name="Brzon O."/>
            <person name="Soukal P."/>
            <person name="Eme L."/>
            <person name="Dacks J.B."/>
            <person name="Karnkowska A."/>
            <person name="Elias M."/>
            <person name="Hampl V."/>
        </authorList>
    </citation>
    <scope>NUCLEOTIDE SEQUENCE</scope>
    <source>
        <strain evidence="1">RCP-MX</strain>
    </source>
</reference>
<dbReference type="PANTHER" id="PTHR37834:SF2">
    <property type="entry name" value="ESTERASE, SGNH HYDROLASE-TYPE"/>
    <property type="match status" value="1"/>
</dbReference>
<keyword evidence="2" id="KW-1185">Reference proteome</keyword>
<dbReference type="SUPFAM" id="SSF52266">
    <property type="entry name" value="SGNH hydrolase"/>
    <property type="match status" value="1"/>
</dbReference>
<evidence type="ECO:0000313" key="2">
    <source>
        <dbReference type="Proteomes" id="UP001141327"/>
    </source>
</evidence>
<protein>
    <submittedName>
        <fullName evidence="1">Esterase</fullName>
    </submittedName>
</protein>
<name>A0ABQ8UJR4_9EUKA</name>
<accession>A0ABQ8UJR4</accession>
<dbReference type="InterPro" id="IPR036047">
    <property type="entry name" value="F-box-like_dom_sf"/>
</dbReference>
<dbReference type="SUPFAM" id="SSF81383">
    <property type="entry name" value="F-box domain"/>
    <property type="match status" value="1"/>
</dbReference>
<dbReference type="Pfam" id="PF00071">
    <property type="entry name" value="Ras"/>
    <property type="match status" value="1"/>
</dbReference>
<gene>
    <name evidence="1" type="ORF">PAPYR_4525</name>
</gene>
<dbReference type="InterPro" id="IPR052762">
    <property type="entry name" value="PCW_deacetylase/CE"/>
</dbReference>
<dbReference type="EMBL" id="JAPMOS010000019">
    <property type="protein sequence ID" value="KAJ4459476.1"/>
    <property type="molecule type" value="Genomic_DNA"/>
</dbReference>
<comment type="caution">
    <text evidence="1">The sequence shown here is derived from an EMBL/GenBank/DDBJ whole genome shotgun (WGS) entry which is preliminary data.</text>
</comment>
<dbReference type="Gene3D" id="2.60.120.260">
    <property type="entry name" value="Galactose-binding domain-like"/>
    <property type="match status" value="1"/>
</dbReference>
<organism evidence="1 2">
    <name type="scientific">Paratrimastix pyriformis</name>
    <dbReference type="NCBI Taxonomy" id="342808"/>
    <lineage>
        <taxon>Eukaryota</taxon>
        <taxon>Metamonada</taxon>
        <taxon>Preaxostyla</taxon>
        <taxon>Paratrimastigidae</taxon>
        <taxon>Paratrimastix</taxon>
    </lineage>
</organism>
<dbReference type="SUPFAM" id="SSF52540">
    <property type="entry name" value="P-loop containing nucleoside triphosphate hydrolases"/>
    <property type="match status" value="1"/>
</dbReference>
<dbReference type="InterPro" id="IPR027417">
    <property type="entry name" value="P-loop_NTPase"/>
</dbReference>
<dbReference type="InterPro" id="IPR001806">
    <property type="entry name" value="Small_GTPase"/>
</dbReference>
<dbReference type="Gene3D" id="3.40.50.300">
    <property type="entry name" value="P-loop containing nucleotide triphosphate hydrolases"/>
    <property type="match status" value="1"/>
</dbReference>
<dbReference type="SMART" id="SM00175">
    <property type="entry name" value="RAB"/>
    <property type="match status" value="1"/>
</dbReference>
<dbReference type="PRINTS" id="PR00449">
    <property type="entry name" value="RASTRNSFRMNG"/>
</dbReference>
<dbReference type="PANTHER" id="PTHR37834">
    <property type="entry name" value="GDSL-LIKE LIPASE/ACYLHYDROLASE DOMAIN PROTEIN (AFU_ORTHOLOGUE AFUA_2G00620)"/>
    <property type="match status" value="1"/>
</dbReference>
<proteinExistence type="predicted"/>
<dbReference type="InterPro" id="IPR036514">
    <property type="entry name" value="SGNH_hydro_sf"/>
</dbReference>
<sequence>MIVLSHVDLETLNSCLRVCHAWHRCLRLPAYWKQRSIVDLMWQEGDPVPPSIDGHSPWESLYLLQGTFELKCVLLGAYGVGRRSLAERLDEHFFYRGTRGASPGAKMTMTTVDLSPRASANLQLWTPPCMPSLPMSPLLFREAAVLGVCIDCTVPTSLHAAEALFQAAIRAHPLAQFATFGVICTKVDCTPERVITRPQGEAFARSLGAAGYWETSSATGQGVVECFEALARKAVAARGRLAKRKARDEGMRLDGRFRHRGRIPGRGCFHMRHCYSVFCLCLFVLGVQALDIVATDARITYMGRVLRLPSAVRFDWPGVSISFSFAGFALTLDDRDRGLILTSDQMERISIVSGLDPLANHTLFLMKSNEASNVQLHVQTPLDQVQLISFQLDDGARVEPWTPLASPRWRLEVFSDSDSNGFGILGLPDMSLSTCLEGIIKYQDTHLGWVPLLAAQLQATFSIEAWSGKGVVKNVGDPGSTSPDPMPVYWNRTLACDPAPATRWDFASHPRPDAVLVLLGSNDYLGEPYPGDADFHQGYLDLLAAITGAYGPQVHLINLCGGHDPEAQRPCPHVAAAAAQFGRGHPRTHVVEIPGAIDQDAQADRGCIGHRNVPCQRRIAEYLAPIVEQILLGP</sequence>
<evidence type="ECO:0000313" key="1">
    <source>
        <dbReference type="EMBL" id="KAJ4459476.1"/>
    </source>
</evidence>